<evidence type="ECO:0008006" key="2">
    <source>
        <dbReference type="Google" id="ProtNLM"/>
    </source>
</evidence>
<proteinExistence type="predicted"/>
<dbReference type="AlphaFoldDB" id="A0A1J5QWU1"/>
<dbReference type="Gene3D" id="1.25.40.10">
    <property type="entry name" value="Tetratricopeptide repeat domain"/>
    <property type="match status" value="1"/>
</dbReference>
<accession>A0A1J5QWU1</accession>
<evidence type="ECO:0000313" key="1">
    <source>
        <dbReference type="EMBL" id="OIQ88169.1"/>
    </source>
</evidence>
<dbReference type="EMBL" id="MLJW01000384">
    <property type="protein sequence ID" value="OIQ88169.1"/>
    <property type="molecule type" value="Genomic_DNA"/>
</dbReference>
<gene>
    <name evidence="1" type="ORF">GALL_299410</name>
</gene>
<dbReference type="SUPFAM" id="SSF81901">
    <property type="entry name" value="HCP-like"/>
    <property type="match status" value="1"/>
</dbReference>
<sequence>MLNKILPFLTLALPLLLEGCYTPIIEGAQQGYDASRRGSLKTEARESDDPVAEYNLGNNYCCKGGGPMDDLTVYDNIKATHWYCKAARSGYGPAQLQLARLYSGHAIRGLHVALRASALVGTAETDLGVALMWARLAANNKSSGDVDDASELQDEITGKATIKERADADALMKKWRTARCQWSEIFPSGPSAKK</sequence>
<comment type="caution">
    <text evidence="1">The sequence shown here is derived from an EMBL/GenBank/DDBJ whole genome shotgun (WGS) entry which is preliminary data.</text>
</comment>
<name>A0A1J5QWU1_9ZZZZ</name>
<dbReference type="InterPro" id="IPR011990">
    <property type="entry name" value="TPR-like_helical_dom_sf"/>
</dbReference>
<protein>
    <recommendedName>
        <fullName evidence="2">Sel1 repeat protein</fullName>
    </recommendedName>
</protein>
<organism evidence="1">
    <name type="scientific">mine drainage metagenome</name>
    <dbReference type="NCBI Taxonomy" id="410659"/>
    <lineage>
        <taxon>unclassified sequences</taxon>
        <taxon>metagenomes</taxon>
        <taxon>ecological metagenomes</taxon>
    </lineage>
</organism>
<reference evidence="1" key="1">
    <citation type="submission" date="2016-10" db="EMBL/GenBank/DDBJ databases">
        <title>Sequence of Gallionella enrichment culture.</title>
        <authorList>
            <person name="Poehlein A."/>
            <person name="Muehling M."/>
            <person name="Daniel R."/>
        </authorList>
    </citation>
    <scope>NUCLEOTIDE SEQUENCE</scope>
</reference>